<dbReference type="SUPFAM" id="SSF101386">
    <property type="entry name" value="all-alpha NTP pyrophosphatases"/>
    <property type="match status" value="1"/>
</dbReference>
<accession>A0ABS4YQT3</accession>
<dbReference type="EC" id="3.6.1.66" evidence="3"/>
<proteinExistence type="predicted"/>
<dbReference type="InterPro" id="IPR048015">
    <property type="entry name" value="NTP-PPase_MazG-like_N"/>
</dbReference>
<dbReference type="CDD" id="cd11528">
    <property type="entry name" value="NTP-PPase_MazG_Nterm"/>
    <property type="match status" value="1"/>
</dbReference>
<feature type="region of interest" description="Disordered" evidence="1">
    <location>
        <begin position="1"/>
        <end position="23"/>
    </location>
</feature>
<dbReference type="PANTHER" id="PTHR30522:SF0">
    <property type="entry name" value="NUCLEOSIDE TRIPHOSPHATE PYROPHOSPHOHYDROLASE"/>
    <property type="match status" value="1"/>
</dbReference>
<keyword evidence="3" id="KW-0378">Hydrolase</keyword>
<dbReference type="Pfam" id="PF03819">
    <property type="entry name" value="MazG"/>
    <property type="match status" value="1"/>
</dbReference>
<dbReference type="Gene3D" id="1.10.287.1080">
    <property type="entry name" value="MazG-like"/>
    <property type="match status" value="2"/>
</dbReference>
<reference evidence="3 4" key="1">
    <citation type="submission" date="2021-03" db="EMBL/GenBank/DDBJ databases">
        <title>Sequencing the genomes of 1000 actinobacteria strains.</title>
        <authorList>
            <person name="Klenk H.-P."/>
        </authorList>
    </citation>
    <scope>NUCLEOTIDE SEQUENCE [LARGE SCALE GENOMIC DNA]</scope>
    <source>
        <strain evidence="3 4">DSM 14564</strain>
    </source>
</reference>
<dbReference type="PANTHER" id="PTHR30522">
    <property type="entry name" value="NUCLEOSIDE TRIPHOSPHATE PYROPHOSPHOHYDROLASE"/>
    <property type="match status" value="1"/>
</dbReference>
<feature type="domain" description="NTP pyrophosphohydrolase MazG-like" evidence="2">
    <location>
        <begin position="49"/>
        <end position="126"/>
    </location>
</feature>
<dbReference type="GO" id="GO:0036220">
    <property type="term" value="F:ITP diphosphatase activity"/>
    <property type="evidence" value="ECO:0007669"/>
    <property type="project" value="UniProtKB-EC"/>
</dbReference>
<evidence type="ECO:0000259" key="2">
    <source>
        <dbReference type="Pfam" id="PF03819"/>
    </source>
</evidence>
<feature type="compositionally biased region" description="Low complexity" evidence="1">
    <location>
        <begin position="243"/>
        <end position="264"/>
    </location>
</feature>
<gene>
    <name evidence="3" type="ORF">JOF44_004027</name>
</gene>
<dbReference type="RefSeq" id="WP_342591877.1">
    <property type="nucleotide sequence ID" value="NZ_BAAAJV010000050.1"/>
</dbReference>
<comment type="caution">
    <text evidence="3">The sequence shown here is derived from an EMBL/GenBank/DDBJ whole genome shotgun (WGS) entry which is preliminary data.</text>
</comment>
<dbReference type="InterPro" id="IPR004518">
    <property type="entry name" value="MazG-like_dom"/>
</dbReference>
<evidence type="ECO:0000313" key="3">
    <source>
        <dbReference type="EMBL" id="MBP2411124.1"/>
    </source>
</evidence>
<keyword evidence="4" id="KW-1185">Reference proteome</keyword>
<evidence type="ECO:0000256" key="1">
    <source>
        <dbReference type="SAM" id="MobiDB-lite"/>
    </source>
</evidence>
<dbReference type="EMBL" id="JAGIOC010000001">
    <property type="protein sequence ID" value="MBP2411124.1"/>
    <property type="molecule type" value="Genomic_DNA"/>
</dbReference>
<sequence>MSDDENRTGPDEPAPRAVGPAPRGTALLRAVEVMEALRAADGDAWTHQQSHASLARYLLEETHEVLEVIDDPAAHGPGALPDELGDLLFQILFHARIGQEEDPAWDVDDVARSFIAKMERRNPHIFASHREQALNDREDVEEIIAQWHAVKAAERRASGDRPRGWADGIPARLPALQTAAKIVHRARSDGQLEQLLAAADHAAAAADTEEFGGDLGRALLDLVVAAEARDDDPETALRALLARLRPQDTGDTADTADPAAIAETGGAPARPGRVDERPGQGAGGPTA</sequence>
<name>A0ABS4YQT3_9MICO</name>
<dbReference type="InterPro" id="IPR011551">
    <property type="entry name" value="NTP_PyrPHydrolase_MazG"/>
</dbReference>
<organism evidence="3 4">
    <name type="scientific">Brachybacterium fresconis</name>
    <dbReference type="NCBI Taxonomy" id="173363"/>
    <lineage>
        <taxon>Bacteria</taxon>
        <taxon>Bacillati</taxon>
        <taxon>Actinomycetota</taxon>
        <taxon>Actinomycetes</taxon>
        <taxon>Micrococcales</taxon>
        <taxon>Dermabacteraceae</taxon>
        <taxon>Brachybacterium</taxon>
    </lineage>
</organism>
<feature type="compositionally biased region" description="Basic and acidic residues" evidence="1">
    <location>
        <begin position="1"/>
        <end position="14"/>
    </location>
</feature>
<protein>
    <submittedName>
        <fullName evidence="3">XTP/dITP diphosphohydrolase</fullName>
        <ecNumber evidence="3">3.6.1.66</ecNumber>
    </submittedName>
</protein>
<feature type="region of interest" description="Disordered" evidence="1">
    <location>
        <begin position="243"/>
        <end position="287"/>
    </location>
</feature>
<dbReference type="Proteomes" id="UP000698222">
    <property type="component" value="Unassembled WGS sequence"/>
</dbReference>
<evidence type="ECO:0000313" key="4">
    <source>
        <dbReference type="Proteomes" id="UP000698222"/>
    </source>
</evidence>